<feature type="signal peptide" evidence="8">
    <location>
        <begin position="1"/>
        <end position="21"/>
    </location>
</feature>
<feature type="transmembrane region" description="Helical" evidence="8">
    <location>
        <begin position="438"/>
        <end position="459"/>
    </location>
</feature>
<name>A0ABM0GQF0_SACKO</name>
<feature type="compositionally biased region" description="Acidic residues" evidence="9">
    <location>
        <begin position="524"/>
        <end position="555"/>
    </location>
</feature>
<comment type="subcellular location">
    <subcellularLocation>
        <location evidence="1">Endoplasmic reticulum membrane</location>
        <topology evidence="1">Single-pass membrane protein</topology>
    </subcellularLocation>
</comment>
<dbReference type="SUPFAM" id="SSF63887">
    <property type="entry name" value="P-domain of calnexin/calreticulin"/>
    <property type="match status" value="1"/>
</dbReference>
<keyword evidence="8" id="KW-0732">Signal</keyword>
<dbReference type="PANTHER" id="PTHR11073:SF1">
    <property type="entry name" value="CALNEXIN 14D-RELATED"/>
    <property type="match status" value="1"/>
</dbReference>
<reference evidence="11" key="1">
    <citation type="submission" date="2025-08" db="UniProtKB">
        <authorList>
            <consortium name="RefSeq"/>
        </authorList>
    </citation>
    <scope>IDENTIFICATION</scope>
    <source>
        <tissue evidence="11">Testes</tissue>
    </source>
</reference>
<proteinExistence type="inferred from homology"/>
<evidence type="ECO:0000313" key="11">
    <source>
        <dbReference type="RefSeq" id="XP_002735033.1"/>
    </source>
</evidence>
<keyword evidence="3 8" id="KW-0812">Transmembrane</keyword>
<evidence type="ECO:0000256" key="6">
    <source>
        <dbReference type="ARBA" id="ARBA00023136"/>
    </source>
</evidence>
<dbReference type="PRINTS" id="PR00626">
    <property type="entry name" value="CALRETICULIN"/>
</dbReference>
<gene>
    <name evidence="11" type="primary">LOC100377423</name>
</gene>
<organism evidence="10 11">
    <name type="scientific">Saccoglossus kowalevskii</name>
    <name type="common">Acorn worm</name>
    <dbReference type="NCBI Taxonomy" id="10224"/>
    <lineage>
        <taxon>Eukaryota</taxon>
        <taxon>Metazoa</taxon>
        <taxon>Hemichordata</taxon>
        <taxon>Enteropneusta</taxon>
        <taxon>Harrimaniidae</taxon>
        <taxon>Saccoglossus</taxon>
    </lineage>
</organism>
<feature type="compositionally biased region" description="Acidic residues" evidence="9">
    <location>
        <begin position="498"/>
        <end position="515"/>
    </location>
</feature>
<dbReference type="PROSITE" id="PS00804">
    <property type="entry name" value="CALRETICULIN_2"/>
    <property type="match status" value="1"/>
</dbReference>
<keyword evidence="7 8" id="KW-0143">Chaperone</keyword>
<dbReference type="GeneID" id="100377423"/>
<feature type="compositionally biased region" description="Basic and acidic residues" evidence="9">
    <location>
        <begin position="248"/>
        <end position="258"/>
    </location>
</feature>
<dbReference type="PROSITE" id="PS00805">
    <property type="entry name" value="CALRETICULIN_REPEAT"/>
    <property type="match status" value="1"/>
</dbReference>
<feature type="region of interest" description="Disordered" evidence="9">
    <location>
        <begin position="243"/>
        <end position="279"/>
    </location>
</feature>
<sequence>MVKSGLLALLALVLFSAFAGAQDDIDTEDTKTETTESIYVPPKPSGSPHFYDAFLSVDDFKKTWVVSQAKKDGVDEDIAKYDGKWALEEPEKQPLVGDLGLVLKSRAKHHAISAPLSKPFVFEDDPLIVQYEVKFQNGQECGGAYIKLLSGDKKLKLSEFHDKTPYTIMFGPDKCGQDAKLHFIFRHKNPITGEYEEKHAQKPSGDISNMFNDKQTHLYTLVVRPDNSYEVFVDQASVNSGNLLQDVRIPDPDAVKPEDWDEDEPKQIADPDAVKPDGWLDDEEELIDDPDAEKPEDWDDDIDGEWEPPQIENPACVPGCGVWEPPMINNPNYKGKWKAPFIENENYQGEWSARRIANPDYFEDLNPFKMTPFSAVGLELWSMSDGIIFDNFIITNDKAIADDWVEQTWVPKNYQEENKESAESVVGGLYNATEGRPWLWAVYALIVLIPVAMFLSFCIPKKKHPKKTDAPSPDDEPQEEEEEEEKASKKASKSDLEATQEEKEDGDDDDEEEEKENAGNNEASDNDDKEEGEEEEEEEEVKEEEADEVVEEPEEPSPRSTRKRRSRKD</sequence>
<dbReference type="Pfam" id="PF00262">
    <property type="entry name" value="Calreticulin"/>
    <property type="match status" value="1"/>
</dbReference>
<evidence type="ECO:0000256" key="5">
    <source>
        <dbReference type="ARBA" id="ARBA00022989"/>
    </source>
</evidence>
<feature type="compositionally biased region" description="Basic and acidic residues" evidence="9">
    <location>
        <begin position="265"/>
        <end position="275"/>
    </location>
</feature>
<dbReference type="InterPro" id="IPR013320">
    <property type="entry name" value="ConA-like_dom_sf"/>
</dbReference>
<dbReference type="Gene3D" id="2.60.120.200">
    <property type="match status" value="1"/>
</dbReference>
<keyword evidence="5 8" id="KW-1133">Transmembrane helix</keyword>
<evidence type="ECO:0000256" key="8">
    <source>
        <dbReference type="RuleBase" id="RU362126"/>
    </source>
</evidence>
<protein>
    <submittedName>
        <fullName evidence="11">Calnexin-like</fullName>
    </submittedName>
</protein>
<feature type="compositionally biased region" description="Acidic residues" evidence="9">
    <location>
        <begin position="472"/>
        <end position="485"/>
    </location>
</feature>
<feature type="compositionally biased region" description="Basic and acidic residues" evidence="9">
    <location>
        <begin position="486"/>
        <end position="496"/>
    </location>
</feature>
<dbReference type="InterPro" id="IPR001580">
    <property type="entry name" value="Calret/calnex"/>
</dbReference>
<keyword evidence="4 8" id="KW-0256">Endoplasmic reticulum</keyword>
<dbReference type="PANTHER" id="PTHR11073">
    <property type="entry name" value="CALRETICULIN AND CALNEXIN"/>
    <property type="match status" value="1"/>
</dbReference>
<evidence type="ECO:0000256" key="2">
    <source>
        <dbReference type="ARBA" id="ARBA00010983"/>
    </source>
</evidence>
<dbReference type="Gene3D" id="2.10.250.10">
    <property type="entry name" value="Calreticulin/calnexin, P domain"/>
    <property type="match status" value="2"/>
</dbReference>
<evidence type="ECO:0000256" key="1">
    <source>
        <dbReference type="ARBA" id="ARBA00004389"/>
    </source>
</evidence>
<evidence type="ECO:0000256" key="7">
    <source>
        <dbReference type="ARBA" id="ARBA00023186"/>
    </source>
</evidence>
<dbReference type="InterPro" id="IPR009033">
    <property type="entry name" value="Calreticulin/calnexin_P_dom_sf"/>
</dbReference>
<evidence type="ECO:0000256" key="9">
    <source>
        <dbReference type="SAM" id="MobiDB-lite"/>
    </source>
</evidence>
<dbReference type="PROSITE" id="PS00803">
    <property type="entry name" value="CALRETICULIN_1"/>
    <property type="match status" value="1"/>
</dbReference>
<accession>A0ABM0GQF0</accession>
<dbReference type="InterPro" id="IPR018124">
    <property type="entry name" value="Calret/calnex_CS"/>
</dbReference>
<evidence type="ECO:0000256" key="4">
    <source>
        <dbReference type="ARBA" id="ARBA00022824"/>
    </source>
</evidence>
<dbReference type="RefSeq" id="XP_002735033.1">
    <property type="nucleotide sequence ID" value="XM_002734987.2"/>
</dbReference>
<feature type="compositionally biased region" description="Basic residues" evidence="9">
    <location>
        <begin position="560"/>
        <end position="569"/>
    </location>
</feature>
<dbReference type="Proteomes" id="UP000694865">
    <property type="component" value="Unplaced"/>
</dbReference>
<feature type="region of interest" description="Disordered" evidence="9">
    <location>
        <begin position="463"/>
        <end position="569"/>
    </location>
</feature>
<dbReference type="SUPFAM" id="SSF49899">
    <property type="entry name" value="Concanavalin A-like lectins/glucanases"/>
    <property type="match status" value="2"/>
</dbReference>
<evidence type="ECO:0000256" key="3">
    <source>
        <dbReference type="ARBA" id="ARBA00022692"/>
    </source>
</evidence>
<evidence type="ECO:0000313" key="10">
    <source>
        <dbReference type="Proteomes" id="UP000694865"/>
    </source>
</evidence>
<keyword evidence="6 8" id="KW-0472">Membrane</keyword>
<feature type="chain" id="PRO_5044992614" evidence="8">
    <location>
        <begin position="22"/>
        <end position="569"/>
    </location>
</feature>
<comment type="similarity">
    <text evidence="2 8">Belongs to the calreticulin family.</text>
</comment>
<feature type="region of interest" description="Disordered" evidence="9">
    <location>
        <begin position="287"/>
        <end position="306"/>
    </location>
</feature>
<keyword evidence="10" id="KW-1185">Reference proteome</keyword>